<keyword evidence="11 14" id="KW-0408">Iron</keyword>
<dbReference type="InterPro" id="IPR017972">
    <property type="entry name" value="Cyt_P450_CS"/>
</dbReference>
<keyword evidence="8" id="KW-0256">Endoplasmic reticulum</keyword>
<dbReference type="GO" id="GO:0006805">
    <property type="term" value="P:xenobiotic metabolic process"/>
    <property type="evidence" value="ECO:0007669"/>
    <property type="project" value="TreeGrafter"/>
</dbReference>
<dbReference type="GO" id="GO:0005789">
    <property type="term" value="C:endoplasmic reticulum membrane"/>
    <property type="evidence" value="ECO:0007669"/>
    <property type="project" value="UniProtKB-SubCell"/>
</dbReference>
<dbReference type="GO" id="GO:0008395">
    <property type="term" value="F:steroid hydroxylase activity"/>
    <property type="evidence" value="ECO:0007669"/>
    <property type="project" value="TreeGrafter"/>
</dbReference>
<feature type="signal peptide" evidence="16">
    <location>
        <begin position="1"/>
        <end position="18"/>
    </location>
</feature>
<evidence type="ECO:0000256" key="4">
    <source>
        <dbReference type="ARBA" id="ARBA00004406"/>
    </source>
</evidence>
<keyword evidence="7 14" id="KW-0479">Metal-binding</keyword>
<keyword evidence="12 15" id="KW-0503">Monooxygenase</keyword>
<dbReference type="Gene3D" id="1.10.630.10">
    <property type="entry name" value="Cytochrome P450"/>
    <property type="match status" value="1"/>
</dbReference>
<feature type="binding site" description="axial binding residue" evidence="14">
    <location>
        <position position="406"/>
    </location>
    <ligand>
        <name>heme</name>
        <dbReference type="ChEBI" id="CHEBI:30413"/>
    </ligand>
    <ligandPart>
        <name>Fe</name>
        <dbReference type="ChEBI" id="CHEBI:18248"/>
    </ligandPart>
</feature>
<comment type="cofactor">
    <cofactor evidence="1 14">
        <name>heme</name>
        <dbReference type="ChEBI" id="CHEBI:30413"/>
    </cofactor>
</comment>
<keyword evidence="6 14" id="KW-0349">Heme</keyword>
<dbReference type="OrthoDB" id="1055148at2759"/>
<dbReference type="Pfam" id="PF00067">
    <property type="entry name" value="p450"/>
    <property type="match status" value="1"/>
</dbReference>
<evidence type="ECO:0000256" key="15">
    <source>
        <dbReference type="RuleBase" id="RU000461"/>
    </source>
</evidence>
<dbReference type="InterPro" id="IPR036396">
    <property type="entry name" value="Cyt_P450_sf"/>
</dbReference>
<dbReference type="PRINTS" id="PR00385">
    <property type="entry name" value="P450"/>
</dbReference>
<dbReference type="GO" id="GO:0020037">
    <property type="term" value="F:heme binding"/>
    <property type="evidence" value="ECO:0007669"/>
    <property type="project" value="InterPro"/>
</dbReference>
<name>A0A8K0K3P7_LADFU</name>
<comment type="subcellular location">
    <subcellularLocation>
        <location evidence="4">Endoplasmic reticulum membrane</location>
        <topology evidence="4">Peripheral membrane protein</topology>
    </subcellularLocation>
    <subcellularLocation>
        <location evidence="3">Microsome membrane</location>
        <topology evidence="3">Peripheral membrane protein</topology>
    </subcellularLocation>
</comment>
<keyword evidence="16" id="KW-0732">Signal</keyword>
<dbReference type="InterPro" id="IPR001128">
    <property type="entry name" value="Cyt_P450"/>
</dbReference>
<keyword evidence="9" id="KW-0492">Microsome</keyword>
<evidence type="ECO:0000256" key="6">
    <source>
        <dbReference type="ARBA" id="ARBA00022617"/>
    </source>
</evidence>
<dbReference type="InterPro" id="IPR002401">
    <property type="entry name" value="Cyt_P450_E_grp-I"/>
</dbReference>
<dbReference type="PROSITE" id="PS00086">
    <property type="entry name" value="CYTOCHROME_P450"/>
    <property type="match status" value="1"/>
</dbReference>
<keyword evidence="10 15" id="KW-0560">Oxidoreductase</keyword>
<reference evidence="17" key="1">
    <citation type="submission" date="2013-04" db="EMBL/GenBank/DDBJ databases">
        <authorList>
            <person name="Qu J."/>
            <person name="Murali S.C."/>
            <person name="Bandaranaike D."/>
            <person name="Bellair M."/>
            <person name="Blankenburg K."/>
            <person name="Chao H."/>
            <person name="Dinh H."/>
            <person name="Doddapaneni H."/>
            <person name="Downs B."/>
            <person name="Dugan-Rocha S."/>
            <person name="Elkadiri S."/>
            <person name="Gnanaolivu R.D."/>
            <person name="Hernandez B."/>
            <person name="Javaid M."/>
            <person name="Jayaseelan J.C."/>
            <person name="Lee S."/>
            <person name="Li M."/>
            <person name="Ming W."/>
            <person name="Munidasa M."/>
            <person name="Muniz J."/>
            <person name="Nguyen L."/>
            <person name="Ongeri F."/>
            <person name="Osuji N."/>
            <person name="Pu L.-L."/>
            <person name="Puazo M."/>
            <person name="Qu C."/>
            <person name="Quiroz J."/>
            <person name="Raj R."/>
            <person name="Weissenberger G."/>
            <person name="Xin Y."/>
            <person name="Zou X."/>
            <person name="Han Y."/>
            <person name="Richards S."/>
            <person name="Worley K."/>
            <person name="Muzny D."/>
            <person name="Gibbs R."/>
        </authorList>
    </citation>
    <scope>NUCLEOTIDE SEQUENCE</scope>
    <source>
        <strain evidence="17">Sampled in the wild</strain>
    </source>
</reference>
<evidence type="ECO:0008006" key="19">
    <source>
        <dbReference type="Google" id="ProtNLM"/>
    </source>
</evidence>
<dbReference type="GO" id="GO:0005506">
    <property type="term" value="F:iron ion binding"/>
    <property type="evidence" value="ECO:0007669"/>
    <property type="project" value="InterPro"/>
</dbReference>
<gene>
    <name evidence="17" type="ORF">J437_LFUL004618</name>
</gene>
<evidence type="ECO:0000256" key="9">
    <source>
        <dbReference type="ARBA" id="ARBA00022848"/>
    </source>
</evidence>
<evidence type="ECO:0000256" key="2">
    <source>
        <dbReference type="ARBA" id="ARBA00003690"/>
    </source>
</evidence>
<dbReference type="PRINTS" id="PR00463">
    <property type="entry name" value="EP450I"/>
</dbReference>
<sequence>MWWVILIFILILATLVYLDTRKPYNFPPGPRWWPIIGCLPEFTKLRRKHELRLFVWSEIAEKYGPIVGLRIGRGKTVLVSGKDAITEGLSREEFDARQDDFFARVRTDGERREQRRFALSHLRDFGFGKKSMEAMIREEALEMATRLAEKGKIAGDEVVDAEKMYTIPVLNSLWAMIVGERYSHDDKILLKLIKVVGDASRSLASTDGWVSLYPILRFFFPGFKRYNEVRKRLWKYFSDTVEDHEKTIVDGQPRDLIDIYIQEMKRRKGEDSSFSKTTSNTLDFATLYLLHHPDVQAKIHEEIDRVVGRDRTPTLEDKPNLPYLNASIDFVTLPILHCLTVARRKQNSEGCMLMFNLRSIHMDRDHWGDPEVFRPERFLVPGENGGPMKLKDENWVVPFGIGRRRCLGEPLARTSLFIFFSIILHRLRFSNPPGLQLPSTQGINSTILRTGPFKAVVQPRF</sequence>
<evidence type="ECO:0000256" key="1">
    <source>
        <dbReference type="ARBA" id="ARBA00001971"/>
    </source>
</evidence>
<evidence type="ECO:0000313" key="18">
    <source>
        <dbReference type="Proteomes" id="UP000792457"/>
    </source>
</evidence>
<dbReference type="EMBL" id="KZ308236">
    <property type="protein sequence ID" value="KAG8225418.1"/>
    <property type="molecule type" value="Genomic_DNA"/>
</dbReference>
<keyword evidence="13" id="KW-0472">Membrane</keyword>
<proteinExistence type="inferred from homology"/>
<evidence type="ECO:0000256" key="8">
    <source>
        <dbReference type="ARBA" id="ARBA00022824"/>
    </source>
</evidence>
<evidence type="ECO:0000256" key="14">
    <source>
        <dbReference type="PIRSR" id="PIRSR602401-1"/>
    </source>
</evidence>
<organism evidence="17 18">
    <name type="scientific">Ladona fulva</name>
    <name type="common">Scarce chaser dragonfly</name>
    <name type="synonym">Libellula fulva</name>
    <dbReference type="NCBI Taxonomy" id="123851"/>
    <lineage>
        <taxon>Eukaryota</taxon>
        <taxon>Metazoa</taxon>
        <taxon>Ecdysozoa</taxon>
        <taxon>Arthropoda</taxon>
        <taxon>Hexapoda</taxon>
        <taxon>Insecta</taxon>
        <taxon>Pterygota</taxon>
        <taxon>Palaeoptera</taxon>
        <taxon>Odonata</taxon>
        <taxon>Epiprocta</taxon>
        <taxon>Anisoptera</taxon>
        <taxon>Libelluloidea</taxon>
        <taxon>Libellulidae</taxon>
        <taxon>Ladona</taxon>
    </lineage>
</organism>
<comment type="function">
    <text evidence="2">May be involved in the metabolism of insect hormones and in the breakdown of synthetic insecticides.</text>
</comment>
<comment type="caution">
    <text evidence="17">The sequence shown here is derived from an EMBL/GenBank/DDBJ whole genome shotgun (WGS) entry which is preliminary data.</text>
</comment>
<dbReference type="PANTHER" id="PTHR24300:SF376">
    <property type="entry name" value="CYTOCHROME P450 15A1"/>
    <property type="match status" value="1"/>
</dbReference>
<evidence type="ECO:0000313" key="17">
    <source>
        <dbReference type="EMBL" id="KAG8225418.1"/>
    </source>
</evidence>
<dbReference type="SUPFAM" id="SSF48264">
    <property type="entry name" value="Cytochrome P450"/>
    <property type="match status" value="1"/>
</dbReference>
<evidence type="ECO:0000256" key="13">
    <source>
        <dbReference type="ARBA" id="ARBA00023136"/>
    </source>
</evidence>
<dbReference type="GO" id="GO:0006082">
    <property type="term" value="P:organic acid metabolic process"/>
    <property type="evidence" value="ECO:0007669"/>
    <property type="project" value="TreeGrafter"/>
</dbReference>
<evidence type="ECO:0000256" key="5">
    <source>
        <dbReference type="ARBA" id="ARBA00010617"/>
    </source>
</evidence>
<evidence type="ECO:0000256" key="11">
    <source>
        <dbReference type="ARBA" id="ARBA00023004"/>
    </source>
</evidence>
<dbReference type="AlphaFoldDB" id="A0A8K0K3P7"/>
<dbReference type="InterPro" id="IPR050182">
    <property type="entry name" value="Cytochrome_P450_fam2"/>
</dbReference>
<accession>A0A8K0K3P7</accession>
<dbReference type="GO" id="GO:0016712">
    <property type="term" value="F:oxidoreductase activity, acting on paired donors, with incorporation or reduction of molecular oxygen, reduced flavin or flavoprotein as one donor, and incorporation of one atom of oxygen"/>
    <property type="evidence" value="ECO:0007669"/>
    <property type="project" value="TreeGrafter"/>
</dbReference>
<evidence type="ECO:0000256" key="10">
    <source>
        <dbReference type="ARBA" id="ARBA00023002"/>
    </source>
</evidence>
<keyword evidence="18" id="KW-1185">Reference proteome</keyword>
<protein>
    <recommendedName>
        <fullName evidence="19">Cytochrome P450</fullName>
    </recommendedName>
</protein>
<evidence type="ECO:0000256" key="7">
    <source>
        <dbReference type="ARBA" id="ARBA00022723"/>
    </source>
</evidence>
<dbReference type="PANTHER" id="PTHR24300">
    <property type="entry name" value="CYTOCHROME P450 508A4-RELATED"/>
    <property type="match status" value="1"/>
</dbReference>
<dbReference type="Proteomes" id="UP000792457">
    <property type="component" value="Unassembled WGS sequence"/>
</dbReference>
<evidence type="ECO:0000256" key="12">
    <source>
        <dbReference type="ARBA" id="ARBA00023033"/>
    </source>
</evidence>
<feature type="chain" id="PRO_5035458983" description="Cytochrome P450" evidence="16">
    <location>
        <begin position="19"/>
        <end position="461"/>
    </location>
</feature>
<dbReference type="FunFam" id="1.10.630.10:FF:000238">
    <property type="entry name" value="Cytochrome P450 2A6"/>
    <property type="match status" value="1"/>
</dbReference>
<evidence type="ECO:0000256" key="3">
    <source>
        <dbReference type="ARBA" id="ARBA00004174"/>
    </source>
</evidence>
<comment type="similarity">
    <text evidence="5 15">Belongs to the cytochrome P450 family.</text>
</comment>
<evidence type="ECO:0000256" key="16">
    <source>
        <dbReference type="SAM" id="SignalP"/>
    </source>
</evidence>
<reference evidence="17" key="2">
    <citation type="submission" date="2017-10" db="EMBL/GenBank/DDBJ databases">
        <title>Ladona fulva Genome sequencing and assembly.</title>
        <authorList>
            <person name="Murali S."/>
            <person name="Richards S."/>
            <person name="Bandaranaike D."/>
            <person name="Bellair M."/>
            <person name="Blankenburg K."/>
            <person name="Chao H."/>
            <person name="Dinh H."/>
            <person name="Doddapaneni H."/>
            <person name="Dugan-Rocha S."/>
            <person name="Elkadiri S."/>
            <person name="Gnanaolivu R."/>
            <person name="Hernandez B."/>
            <person name="Skinner E."/>
            <person name="Javaid M."/>
            <person name="Lee S."/>
            <person name="Li M."/>
            <person name="Ming W."/>
            <person name="Munidasa M."/>
            <person name="Muniz J."/>
            <person name="Nguyen L."/>
            <person name="Hughes D."/>
            <person name="Osuji N."/>
            <person name="Pu L.-L."/>
            <person name="Puazo M."/>
            <person name="Qu C."/>
            <person name="Quiroz J."/>
            <person name="Raj R."/>
            <person name="Weissenberger G."/>
            <person name="Xin Y."/>
            <person name="Zou X."/>
            <person name="Han Y."/>
            <person name="Worley K."/>
            <person name="Muzny D."/>
            <person name="Gibbs R."/>
        </authorList>
    </citation>
    <scope>NUCLEOTIDE SEQUENCE</scope>
    <source>
        <strain evidence="17">Sampled in the wild</strain>
    </source>
</reference>